<evidence type="ECO:0000313" key="2">
    <source>
        <dbReference type="EMBL" id="SFP22405.1"/>
    </source>
</evidence>
<evidence type="ECO:0000259" key="1">
    <source>
        <dbReference type="SMART" id="SM00849"/>
    </source>
</evidence>
<dbReference type="InterPro" id="IPR041712">
    <property type="entry name" value="DHPS-like_MBL-fold"/>
</dbReference>
<dbReference type="CDD" id="cd07713">
    <property type="entry name" value="DHPS-like_MBL-fold"/>
    <property type="match status" value="1"/>
</dbReference>
<reference evidence="2 3" key="1">
    <citation type="submission" date="2016-10" db="EMBL/GenBank/DDBJ databases">
        <authorList>
            <person name="Varghese N."/>
            <person name="Submissions S."/>
        </authorList>
    </citation>
    <scope>NUCLEOTIDE SEQUENCE [LARGE SCALE GENOMIC DNA]</scope>
    <source>
        <strain evidence="2 3">DSM 1361</strain>
    </source>
</reference>
<dbReference type="AlphaFoldDB" id="A0A662ZGH1"/>
<protein>
    <submittedName>
        <fullName evidence="2">7,8-dihydropterin-6-yl-methyl-4-(Beta-D-ribofuranosyl)aminobenzene 5'-phosphate synthase</fullName>
    </submittedName>
</protein>
<dbReference type="OrthoDB" id="9803916at2"/>
<dbReference type="PANTHER" id="PTHR13754">
    <property type="entry name" value="METALLO-BETA-LACTAMASE SUPERFAMILY PROTEIN"/>
    <property type="match status" value="1"/>
</dbReference>
<name>A0A662ZGH1_9GAMM</name>
<dbReference type="InterPro" id="IPR052926">
    <property type="entry name" value="Metallo-beta-lactamase_dom"/>
</dbReference>
<accession>A0A662ZGH1</accession>
<gene>
    <name evidence="2" type="ORF">SAMN02910344_00802</name>
</gene>
<dbReference type="InterPro" id="IPR036866">
    <property type="entry name" value="RibonucZ/Hydroxyglut_hydro"/>
</dbReference>
<dbReference type="InterPro" id="IPR001279">
    <property type="entry name" value="Metallo-B-lactamas"/>
</dbReference>
<keyword evidence="3" id="KW-1185">Reference proteome</keyword>
<dbReference type="EMBL" id="FOXF01000009">
    <property type="protein sequence ID" value="SFP22405.1"/>
    <property type="molecule type" value="Genomic_DNA"/>
</dbReference>
<dbReference type="Proteomes" id="UP000243745">
    <property type="component" value="Unassembled WGS sequence"/>
</dbReference>
<dbReference type="SMART" id="SM00849">
    <property type="entry name" value="Lactamase_B"/>
    <property type="match status" value="1"/>
</dbReference>
<dbReference type="Gene3D" id="3.60.15.10">
    <property type="entry name" value="Ribonuclease Z/Hydroxyacylglutathione hydrolase-like"/>
    <property type="match status" value="1"/>
</dbReference>
<feature type="domain" description="Metallo-beta-lactamase" evidence="1">
    <location>
        <begin position="20"/>
        <end position="209"/>
    </location>
</feature>
<proteinExistence type="predicted"/>
<dbReference type="RefSeq" id="WP_143066446.1">
    <property type="nucleotide sequence ID" value="NZ_FOXF01000009.1"/>
</dbReference>
<evidence type="ECO:0000313" key="3">
    <source>
        <dbReference type="Proteomes" id="UP000243745"/>
    </source>
</evidence>
<organism evidence="2 3">
    <name type="scientific">Ruminobacter amylophilus</name>
    <dbReference type="NCBI Taxonomy" id="867"/>
    <lineage>
        <taxon>Bacteria</taxon>
        <taxon>Pseudomonadati</taxon>
        <taxon>Pseudomonadota</taxon>
        <taxon>Gammaproteobacteria</taxon>
        <taxon>Aeromonadales</taxon>
        <taxon>Succinivibrionaceae</taxon>
        <taxon>Ruminobacter</taxon>
    </lineage>
</organism>
<dbReference type="SUPFAM" id="SSF56281">
    <property type="entry name" value="Metallo-hydrolase/oxidoreductase"/>
    <property type="match status" value="1"/>
</dbReference>
<dbReference type="Pfam" id="PF00753">
    <property type="entry name" value="Lactamase_B"/>
    <property type="match status" value="1"/>
</dbReference>
<dbReference type="PANTHER" id="PTHR13754:SF13">
    <property type="entry name" value="METALLO-BETA-LACTAMASE SUPERFAMILY PROTEIN (AFU_ORTHOLOGUE AFUA_3G07630)"/>
    <property type="match status" value="1"/>
</dbReference>
<dbReference type="GO" id="GO:0016740">
    <property type="term" value="F:transferase activity"/>
    <property type="evidence" value="ECO:0007669"/>
    <property type="project" value="TreeGrafter"/>
</dbReference>
<sequence length="272" mass="30362">MKIAALVENTCANRRLEVEHGLCLYVETPHHRLLLDSGASDLFLKNAGIMHTDLSLIDTVVLSHGHNDHGGGLSCFLQCNSVAKIYMQTSAFGEYYSIHEAPKFIGLDSELKKSSRIVMLNGSMRIDDELEIFAGIVSNRPVPSANGTLKIKTGTGFVQDDFRHEQCLVITVGEKRILLSGCAHHGILNILDEFRSIYETEPDVVISGFHLKKKTAYTADDIREIRGIARELKSFRSVFYTCHCTGEEAFAVMKEVMGDRLHYLHCGDVLEF</sequence>